<reference evidence="1 2" key="1">
    <citation type="journal article" date="2021" name="J. Hered.">
        <title>A chromosome-level genome assembly of the parasitoid wasp, Cotesia glomerata (Hymenoptera: Braconidae).</title>
        <authorList>
            <person name="Pinto B.J."/>
            <person name="Weis J.J."/>
            <person name="Gamble T."/>
            <person name="Ode P.J."/>
            <person name="Paul R."/>
            <person name="Zaspel J.M."/>
        </authorList>
    </citation>
    <scope>NUCLEOTIDE SEQUENCE [LARGE SCALE GENOMIC DNA]</scope>
    <source>
        <strain evidence="1">CgM1</strain>
    </source>
</reference>
<accession>A0AAV7I5H2</accession>
<dbReference type="Proteomes" id="UP000826195">
    <property type="component" value="Unassembled WGS sequence"/>
</dbReference>
<sequence length="289" mass="33547">MKTLSPIFHLDFELASRNAIKRFMPSATTQPCYFRWYQAINKNARKKGATKRRKKNVTVTSMDLKIEEILKFIRALAYLPAEEIPVALIKIIRREEDENIFKRMRRFFKYFIDQWLVKRKPEECPLFPLTLFLFSILHIHVSKPLFDPSSTFPSKLQALNSALPLKLLETQNAAYRDYLAIQSMKSIQRGQIENREKLAKISDLNQQLILKQITPMRFLELATNFTVDNEGILTPSIHDVAEHLAHGYVERLTQLFGRYIAEPLAQHVAEDLADNPAICVAKHLVKKLV</sequence>
<organism evidence="1 2">
    <name type="scientific">Cotesia glomerata</name>
    <name type="common">Lepidopteran parasitic wasp</name>
    <name type="synonym">Apanteles glomeratus</name>
    <dbReference type="NCBI Taxonomy" id="32391"/>
    <lineage>
        <taxon>Eukaryota</taxon>
        <taxon>Metazoa</taxon>
        <taxon>Ecdysozoa</taxon>
        <taxon>Arthropoda</taxon>
        <taxon>Hexapoda</taxon>
        <taxon>Insecta</taxon>
        <taxon>Pterygota</taxon>
        <taxon>Neoptera</taxon>
        <taxon>Endopterygota</taxon>
        <taxon>Hymenoptera</taxon>
        <taxon>Apocrita</taxon>
        <taxon>Ichneumonoidea</taxon>
        <taxon>Braconidae</taxon>
        <taxon>Microgastrinae</taxon>
        <taxon>Cotesia</taxon>
    </lineage>
</organism>
<proteinExistence type="predicted"/>
<protein>
    <submittedName>
        <fullName evidence="1">Uncharacterized protein</fullName>
    </submittedName>
</protein>
<gene>
    <name evidence="1" type="ORF">KQX54_011549</name>
</gene>
<name>A0AAV7I5H2_COTGL</name>
<dbReference type="EMBL" id="JAHXZJ010002237">
    <property type="protein sequence ID" value="KAH0546564.1"/>
    <property type="molecule type" value="Genomic_DNA"/>
</dbReference>
<evidence type="ECO:0000313" key="2">
    <source>
        <dbReference type="Proteomes" id="UP000826195"/>
    </source>
</evidence>
<keyword evidence="2" id="KW-1185">Reference proteome</keyword>
<dbReference type="AlphaFoldDB" id="A0AAV7I5H2"/>
<evidence type="ECO:0000313" key="1">
    <source>
        <dbReference type="EMBL" id="KAH0546564.1"/>
    </source>
</evidence>
<comment type="caution">
    <text evidence="1">The sequence shown here is derived from an EMBL/GenBank/DDBJ whole genome shotgun (WGS) entry which is preliminary data.</text>
</comment>